<dbReference type="InterPro" id="IPR036226">
    <property type="entry name" value="LipOase_C_sf"/>
</dbReference>
<dbReference type="PRINTS" id="PR00087">
    <property type="entry name" value="LIPOXYGENASE"/>
</dbReference>
<dbReference type="Pfam" id="PF00305">
    <property type="entry name" value="Lipoxygenase"/>
    <property type="match status" value="1"/>
</dbReference>
<dbReference type="GO" id="GO:0016702">
    <property type="term" value="F:oxidoreductase activity, acting on single donors with incorporation of molecular oxygen, incorporation of two atoms of oxygen"/>
    <property type="evidence" value="ECO:0007669"/>
    <property type="project" value="InterPro"/>
</dbReference>
<dbReference type="PROSITE" id="PS51393">
    <property type="entry name" value="LIPOXYGENASE_3"/>
    <property type="match status" value="1"/>
</dbReference>
<keyword evidence="3" id="KW-0560">Oxidoreductase</keyword>
<keyword evidence="2" id="KW-0223">Dioxygenase</keyword>
<dbReference type="EMBL" id="RWGY01000011">
    <property type="protein sequence ID" value="TVU30815.1"/>
    <property type="molecule type" value="Genomic_DNA"/>
</dbReference>
<evidence type="ECO:0000256" key="2">
    <source>
        <dbReference type="ARBA" id="ARBA00022964"/>
    </source>
</evidence>
<feature type="non-terminal residue" evidence="5">
    <location>
        <position position="1"/>
    </location>
</feature>
<dbReference type="SUPFAM" id="SSF48484">
    <property type="entry name" value="Lipoxigenase"/>
    <property type="match status" value="1"/>
</dbReference>
<dbReference type="PROSITE" id="PS00081">
    <property type="entry name" value="LIPOXYGENASE_2"/>
    <property type="match status" value="1"/>
</dbReference>
<sequence length="893" mass="101024">PRTETRVPVDQQTYLPCDERVGDRVVRAPCLPNIDGHFKSFAEIYSLFGLNELGQLTQAKGKFPVPQVISVNPSNWQTDEEFARQMLSGSNPVCIKRVMEFPLTSELDRRVYGDQDSKITRDHIEKNMGYMTVEQNMGATTVEKAMSNGRLYVADHHDWMMPYLKRINELPGEEERGRLNYAARTLLFLKDDLTLTPLAIELSSPHSEDEQLGAVSTVYTPPHIRDDNAGEGLTSWDLAKAHATVNDASKNNFVYHWLNIHVTLEPLVIAMNRQLSVLHPIHKLLKPHFRKMLHINATTRQIIVSSGDRRDNGDIFRGIQEVTYLPSKYALEMSSQAYRTWNFNDLALPRDLINRGMAKGDPRSPEKLELLMKDYPFAVDGLELWIAIKKWVADYCTIYYSNDHDVANDCELQEWWREVRHEGHVDMSEAPWWPSLDCLADLEEICAIVIWLASAYHAAIGLRQFTYLGFVPNRPTLTCRPMPEAGTEVTESDFLASITPRKEALSHMAMAVQSMMLKGEVNLGERQDIEGWTSDERAAMALARFQSRLQAVTGNIERRNGDPTLRNRAGPVEVPYTRLTPTTMPGPVIGGIPNSPKMVQMIQAEQKQLLVTSGCSLYDYEDQRQKIVDGSVSVSCTTVILSLNLRNVLIVHTLIILYPLRLTPMGQLEKLPLKNLFDHQRETRISVASGTSISWNIFLNTSMDSSFVSASDCCSMRRDSSSVTDAQADRNYDIVSLIDASILCLHHDTVKRSYLVHNEPGIHNGTTSIMHQILPSNVMNHCFVSSLVRNKADMLTKVLECRQRMGVLEARYTRRLCKLVVVQLTPILVRGTKDIGPKDWVYIHGIYTVIISHPLHPVSPNLYIRPSKLSLAYPPPNAACCLKDQNVFYTGVR</sequence>
<name>A0A5J9V4G8_9POAL</name>
<protein>
    <recommendedName>
        <fullName evidence="4">Lipoxygenase domain-containing protein</fullName>
    </recommendedName>
</protein>
<keyword evidence="1" id="KW-0479">Metal-binding</keyword>
<dbReference type="AlphaFoldDB" id="A0A5J9V4G8"/>
<dbReference type="OrthoDB" id="407298at2759"/>
<organism evidence="5 6">
    <name type="scientific">Eragrostis curvula</name>
    <name type="common">weeping love grass</name>
    <dbReference type="NCBI Taxonomy" id="38414"/>
    <lineage>
        <taxon>Eukaryota</taxon>
        <taxon>Viridiplantae</taxon>
        <taxon>Streptophyta</taxon>
        <taxon>Embryophyta</taxon>
        <taxon>Tracheophyta</taxon>
        <taxon>Spermatophyta</taxon>
        <taxon>Magnoliopsida</taxon>
        <taxon>Liliopsida</taxon>
        <taxon>Poales</taxon>
        <taxon>Poaceae</taxon>
        <taxon>PACMAD clade</taxon>
        <taxon>Chloridoideae</taxon>
        <taxon>Eragrostideae</taxon>
        <taxon>Eragrostidinae</taxon>
        <taxon>Eragrostis</taxon>
    </lineage>
</organism>
<dbReference type="InterPro" id="IPR013819">
    <property type="entry name" value="LipOase_C"/>
</dbReference>
<feature type="domain" description="Lipoxygenase" evidence="4">
    <location>
        <begin position="1"/>
        <end position="598"/>
    </location>
</feature>
<gene>
    <name evidence="5" type="ORF">EJB05_22459</name>
</gene>
<evidence type="ECO:0000313" key="6">
    <source>
        <dbReference type="Proteomes" id="UP000324897"/>
    </source>
</evidence>
<feature type="non-terminal residue" evidence="5">
    <location>
        <position position="893"/>
    </location>
</feature>
<evidence type="ECO:0000256" key="3">
    <source>
        <dbReference type="ARBA" id="ARBA00023002"/>
    </source>
</evidence>
<comment type="caution">
    <text evidence="5">The sequence shown here is derived from an EMBL/GenBank/DDBJ whole genome shotgun (WGS) entry which is preliminary data.</text>
</comment>
<evidence type="ECO:0000313" key="5">
    <source>
        <dbReference type="EMBL" id="TVU30815.1"/>
    </source>
</evidence>
<dbReference type="GO" id="GO:0046872">
    <property type="term" value="F:metal ion binding"/>
    <property type="evidence" value="ECO:0007669"/>
    <property type="project" value="UniProtKB-KW"/>
</dbReference>
<dbReference type="InterPro" id="IPR020834">
    <property type="entry name" value="LipOase_CS"/>
</dbReference>
<dbReference type="InterPro" id="IPR000907">
    <property type="entry name" value="LipOase"/>
</dbReference>
<dbReference type="Gene3D" id="3.10.450.60">
    <property type="match status" value="1"/>
</dbReference>
<dbReference type="GO" id="GO:0034440">
    <property type="term" value="P:lipid oxidation"/>
    <property type="evidence" value="ECO:0007669"/>
    <property type="project" value="InterPro"/>
</dbReference>
<keyword evidence="6" id="KW-1185">Reference proteome</keyword>
<dbReference type="Proteomes" id="UP000324897">
    <property type="component" value="Chromosome 1"/>
</dbReference>
<evidence type="ECO:0000259" key="4">
    <source>
        <dbReference type="PROSITE" id="PS51393"/>
    </source>
</evidence>
<reference evidence="5 6" key="1">
    <citation type="journal article" date="2019" name="Sci. Rep.">
        <title>A high-quality genome of Eragrostis curvula grass provides insights into Poaceae evolution and supports new strategies to enhance forage quality.</title>
        <authorList>
            <person name="Carballo J."/>
            <person name="Santos B.A.C.M."/>
            <person name="Zappacosta D."/>
            <person name="Garbus I."/>
            <person name="Selva J.P."/>
            <person name="Gallo C.A."/>
            <person name="Diaz A."/>
            <person name="Albertini E."/>
            <person name="Caccamo M."/>
            <person name="Echenique V."/>
        </authorList>
    </citation>
    <scope>NUCLEOTIDE SEQUENCE [LARGE SCALE GENOMIC DNA]</scope>
    <source>
        <strain evidence="6">cv. Victoria</strain>
        <tissue evidence="5">Leaf</tissue>
    </source>
</reference>
<evidence type="ECO:0000256" key="1">
    <source>
        <dbReference type="ARBA" id="ARBA00022723"/>
    </source>
</evidence>
<dbReference type="Gene3D" id="1.20.245.10">
    <property type="entry name" value="Lipoxygenase-1, Domain 5"/>
    <property type="match status" value="1"/>
</dbReference>
<accession>A0A5J9V4G8</accession>
<proteinExistence type="predicted"/>
<dbReference type="PANTHER" id="PTHR11771">
    <property type="entry name" value="LIPOXYGENASE"/>
    <property type="match status" value="1"/>
</dbReference>
<dbReference type="Gramene" id="TVU30815">
    <property type="protein sequence ID" value="TVU30815"/>
    <property type="gene ID" value="EJB05_22459"/>
</dbReference>